<sequence>MACVALKRSAAFEIIGPSSPKRHRCSSSLPCNCQLPAQESAFTPSTKISKCKFDFSPGNALEFFVNHIVLLSPAQIHRRIREEVLRLQRRRVIPKFPIHCLPTNIEAPDVYNDRPSSPEESSPPACSQVISSMRHMAIRSPKADSEASSDSDEGCEASTSPPQSRPASSVAALAQASSKIASSVASGATHASHDTVPLFTLCQVTALCDRLIREREDQLREEYDNILSCKLAEQYEALLKFNQDQLSHRFKDTPMSYVS</sequence>
<dbReference type="GO" id="GO:0005634">
    <property type="term" value="C:nucleus"/>
    <property type="evidence" value="ECO:0007669"/>
    <property type="project" value="UniProtKB-SubCell"/>
</dbReference>
<proteinExistence type="inferred from homology"/>
<evidence type="ECO:0000313" key="5">
    <source>
        <dbReference type="EMBL" id="VDD77320.1"/>
    </source>
</evidence>
<dbReference type="OrthoDB" id="10039914at2759"/>
<dbReference type="GO" id="GO:0045944">
    <property type="term" value="P:positive regulation of transcription by RNA polymerase II"/>
    <property type="evidence" value="ECO:0007669"/>
    <property type="project" value="TreeGrafter"/>
</dbReference>
<dbReference type="EMBL" id="UXSR01000729">
    <property type="protein sequence ID" value="VDD77320.1"/>
    <property type="molecule type" value="Genomic_DNA"/>
</dbReference>
<dbReference type="STRING" id="53468.A0A0R3U8U4"/>
<organism evidence="5 6">
    <name type="scientific">Mesocestoides corti</name>
    <name type="common">Flatworm</name>
    <dbReference type="NCBI Taxonomy" id="53468"/>
    <lineage>
        <taxon>Eukaryota</taxon>
        <taxon>Metazoa</taxon>
        <taxon>Spiralia</taxon>
        <taxon>Lophotrochozoa</taxon>
        <taxon>Platyhelminthes</taxon>
        <taxon>Cestoda</taxon>
        <taxon>Eucestoda</taxon>
        <taxon>Cyclophyllidea</taxon>
        <taxon>Mesocestoididae</taxon>
        <taxon>Mesocestoides</taxon>
    </lineage>
</organism>
<evidence type="ECO:0000256" key="2">
    <source>
        <dbReference type="ARBA" id="ARBA00005625"/>
    </source>
</evidence>
<keyword evidence="6" id="KW-1185">Reference proteome</keyword>
<dbReference type="InterPro" id="IPR024132">
    <property type="entry name" value="Akirin"/>
</dbReference>
<keyword evidence="3" id="KW-0539">Nucleus</keyword>
<dbReference type="PANTHER" id="PTHR13293:SF6">
    <property type="entry name" value="AKIRIN-RELATED"/>
    <property type="match status" value="1"/>
</dbReference>
<evidence type="ECO:0000313" key="6">
    <source>
        <dbReference type="Proteomes" id="UP000267029"/>
    </source>
</evidence>
<dbReference type="Proteomes" id="UP000267029">
    <property type="component" value="Unassembled WGS sequence"/>
</dbReference>
<gene>
    <name evidence="5" type="ORF">MCOS_LOCUS3323</name>
</gene>
<dbReference type="AlphaFoldDB" id="A0A0R3U8U4"/>
<feature type="region of interest" description="Disordered" evidence="4">
    <location>
        <begin position="137"/>
        <end position="169"/>
    </location>
</feature>
<evidence type="ECO:0000256" key="4">
    <source>
        <dbReference type="SAM" id="MobiDB-lite"/>
    </source>
</evidence>
<evidence type="ECO:0008006" key="7">
    <source>
        <dbReference type="Google" id="ProtNLM"/>
    </source>
</evidence>
<evidence type="ECO:0000256" key="3">
    <source>
        <dbReference type="ARBA" id="ARBA00023242"/>
    </source>
</evidence>
<comment type="subcellular location">
    <subcellularLocation>
        <location evidence="1">Nucleus</location>
    </subcellularLocation>
</comment>
<reference evidence="5 6" key="1">
    <citation type="submission" date="2018-10" db="EMBL/GenBank/DDBJ databases">
        <authorList>
            <consortium name="Pathogen Informatics"/>
        </authorList>
    </citation>
    <scope>NUCLEOTIDE SEQUENCE [LARGE SCALE GENOMIC DNA]</scope>
</reference>
<evidence type="ECO:0000256" key="1">
    <source>
        <dbReference type="ARBA" id="ARBA00004123"/>
    </source>
</evidence>
<dbReference type="GO" id="GO:0045089">
    <property type="term" value="P:positive regulation of innate immune response"/>
    <property type="evidence" value="ECO:0007669"/>
    <property type="project" value="TreeGrafter"/>
</dbReference>
<protein>
    <recommendedName>
        <fullName evidence="7">Akirin</fullName>
    </recommendedName>
</protein>
<name>A0A0R3U8U4_MESCO</name>
<accession>A0A0R3U8U4</accession>
<comment type="similarity">
    <text evidence="2">Belongs to the akirin family.</text>
</comment>
<dbReference type="GO" id="GO:0000785">
    <property type="term" value="C:chromatin"/>
    <property type="evidence" value="ECO:0007669"/>
    <property type="project" value="TreeGrafter"/>
</dbReference>
<dbReference type="PANTHER" id="PTHR13293">
    <property type="entry name" value="AKIRIN-RELATED"/>
    <property type="match status" value="1"/>
</dbReference>
<dbReference type="GO" id="GO:0003712">
    <property type="term" value="F:transcription coregulator activity"/>
    <property type="evidence" value="ECO:0007669"/>
    <property type="project" value="TreeGrafter"/>
</dbReference>